<dbReference type="InterPro" id="IPR011050">
    <property type="entry name" value="Pectin_lyase_fold/virulence"/>
</dbReference>
<dbReference type="InterPro" id="IPR018511">
    <property type="entry name" value="Hemolysin-typ_Ca-bd_CS"/>
</dbReference>
<keyword evidence="7" id="KW-0413">Isomerase</keyword>
<dbReference type="InterPro" id="IPR022441">
    <property type="entry name" value="Para_beta_helix_rpt-2"/>
</dbReference>
<dbReference type="Gene3D" id="2.150.10.10">
    <property type="entry name" value="Serralysin-like metalloprotease, C-terminal"/>
    <property type="match status" value="1"/>
</dbReference>
<dbReference type="NCBIfam" id="TIGR03804">
    <property type="entry name" value="para_beta_helix"/>
    <property type="match status" value="1"/>
</dbReference>
<organism evidence="9 10">
    <name type="scientific">Pseudomonas syringae pv. pisi str. 1704B</name>
    <dbReference type="NCBI Taxonomy" id="629263"/>
    <lineage>
        <taxon>Bacteria</taxon>
        <taxon>Pseudomonadati</taxon>
        <taxon>Pseudomonadota</taxon>
        <taxon>Gammaproteobacteria</taxon>
        <taxon>Pseudomonadales</taxon>
        <taxon>Pseudomonadaceae</taxon>
        <taxon>Pseudomonas</taxon>
        <taxon>Pseudomonas syringae</taxon>
    </lineage>
</organism>
<dbReference type="Gene3D" id="2.160.20.10">
    <property type="entry name" value="Single-stranded right-handed beta-helix, Pectin lyase-like"/>
    <property type="match status" value="1"/>
</dbReference>
<evidence type="ECO:0000313" key="9">
    <source>
        <dbReference type="EMBL" id="EGH45030.1"/>
    </source>
</evidence>
<keyword evidence="10" id="KW-1185">Reference proteome</keyword>
<feature type="non-terminal residue" evidence="9">
    <location>
        <position position="472"/>
    </location>
</feature>
<dbReference type="InterPro" id="IPR012334">
    <property type="entry name" value="Pectin_lyas_fold"/>
</dbReference>
<proteinExistence type="inferred from homology"/>
<evidence type="ECO:0000256" key="5">
    <source>
        <dbReference type="ARBA" id="ARBA00022837"/>
    </source>
</evidence>
<evidence type="ECO:0000256" key="2">
    <source>
        <dbReference type="ARBA" id="ARBA00005182"/>
    </source>
</evidence>
<reference evidence="9 10" key="1">
    <citation type="journal article" date="2011" name="PLoS Pathog.">
        <title>Dynamic evolution of pathogenicity revealed by sequencing and comparative genomics of 19 Pseudomonas syringae isolates.</title>
        <authorList>
            <person name="Baltrus D.A."/>
            <person name="Nishimura M.T."/>
            <person name="Romanchuk A."/>
            <person name="Chang J.H."/>
            <person name="Mukhtar M.S."/>
            <person name="Cherkis K."/>
            <person name="Roach J."/>
            <person name="Grant S.R."/>
            <person name="Jones C.D."/>
            <person name="Dangl J.L."/>
        </authorList>
    </citation>
    <scope>NUCLEOTIDE SEQUENCE [LARGE SCALE GENOMIC DNA]</scope>
    <source>
        <strain evidence="9 10">1704B</strain>
    </source>
</reference>
<dbReference type="SMART" id="SM00710">
    <property type="entry name" value="PbH1"/>
    <property type="match status" value="9"/>
</dbReference>
<dbReference type="GO" id="GO:0042121">
    <property type="term" value="P:alginic acid biosynthetic process"/>
    <property type="evidence" value="ECO:0007669"/>
    <property type="project" value="UniProtKB-KW"/>
</dbReference>
<dbReference type="PROSITE" id="PS00330">
    <property type="entry name" value="HEMOLYSIN_CALCIUM"/>
    <property type="match status" value="2"/>
</dbReference>
<sequence>MVMGAGTYVVSGGEEPSDGCLMLKSNVTLSGAGMGETIIKLADGSDTKVTGIVRSAYGEETHDFGMKNLTLDGNRDATTGKVDGWFNGYIPGSDGKDSNVTLDSVEIKDCSGYGFDPHEQTVNMVIKNSVSHGNGLDGFVADYLSDSVFENNVAYDNDRHGFNVVTSTHDFTLSNNVAYGNGSTGIVVQRGSENIPSPANITITGGAVYGNAAEGVLIKLSSQVSVSGVDIHDNGNAGVRIYGSSGVDIFDNTLSNNALGSAVPEIIVQSYDDTTGVSGKFFSGSDNLIRGNTITGSDNSTYGVAERNEDGTDRNSIVGNTISHTSKGLTLVYGDGSFAGDAFPLVTVNGTEGNDVITGGAAHEQIFGLAGKDTLNGGWGDDILVGGAGADKLTGGTGADTFRFDQLTDSYRTATTSSTDLVTDFDISQDRIDLTNLGFTGLGSGKGGTLNISYNATLDRTYVKSLDADASG</sequence>
<keyword evidence="6" id="KW-0016">Alginate biosynthesis</keyword>
<evidence type="ECO:0000259" key="8">
    <source>
        <dbReference type="Pfam" id="PF13229"/>
    </source>
</evidence>
<evidence type="ECO:0000256" key="7">
    <source>
        <dbReference type="ARBA" id="ARBA00023235"/>
    </source>
</evidence>
<name>F3GD80_PSESJ</name>
<dbReference type="InterPro" id="IPR039448">
    <property type="entry name" value="Beta_helix"/>
</dbReference>
<comment type="pathway">
    <text evidence="2">Glycan biosynthesis; alginate biosynthesis.</text>
</comment>
<dbReference type="SUPFAM" id="SSF51120">
    <property type="entry name" value="beta-Roll"/>
    <property type="match status" value="1"/>
</dbReference>
<evidence type="ECO:0000313" key="10">
    <source>
        <dbReference type="Proteomes" id="UP000004986"/>
    </source>
</evidence>
<dbReference type="InterPro" id="IPR001343">
    <property type="entry name" value="Hemolysn_Ca-bd"/>
</dbReference>
<dbReference type="GO" id="GO:0005509">
    <property type="term" value="F:calcium ion binding"/>
    <property type="evidence" value="ECO:0007669"/>
    <property type="project" value="InterPro"/>
</dbReference>
<evidence type="ECO:0000256" key="1">
    <source>
        <dbReference type="ARBA" id="ARBA00001550"/>
    </source>
</evidence>
<comment type="catalytic activity">
    <reaction evidence="1">
        <text>[(1-&gt;4)-beta-D-mannuronosyl](n) = [alginate](n)</text>
        <dbReference type="Rhea" id="RHEA:45572"/>
        <dbReference type="Rhea" id="RHEA-COMP:11264"/>
        <dbReference type="Rhea" id="RHEA-COMP:11270"/>
        <dbReference type="ChEBI" id="CHEBI:58187"/>
        <dbReference type="ChEBI" id="CHEBI:85311"/>
        <dbReference type="EC" id="5.1.3.37"/>
    </reaction>
</comment>
<dbReference type="InterPro" id="IPR011049">
    <property type="entry name" value="Serralysin-like_metalloprot_C"/>
</dbReference>
<dbReference type="Pfam" id="PF13229">
    <property type="entry name" value="Beta_helix"/>
    <property type="match status" value="2"/>
</dbReference>
<dbReference type="InterPro" id="IPR006626">
    <property type="entry name" value="PbH1"/>
</dbReference>
<gene>
    <name evidence="9" type="ORF">PSYPI_22857</name>
</gene>
<dbReference type="EMBL" id="AEAI01001156">
    <property type="protein sequence ID" value="EGH45030.1"/>
    <property type="molecule type" value="Genomic_DNA"/>
</dbReference>
<comment type="caution">
    <text evidence="9">The sequence shown here is derived from an EMBL/GenBank/DDBJ whole genome shotgun (WGS) entry which is preliminary data.</text>
</comment>
<dbReference type="AlphaFoldDB" id="F3GD80"/>
<protein>
    <recommendedName>
        <fullName evidence="4">mannuronan 5-epimerase</fullName>
        <ecNumber evidence="4">5.1.3.37</ecNumber>
    </recommendedName>
</protein>
<feature type="domain" description="Right handed beta helix" evidence="8">
    <location>
        <begin position="200"/>
        <end position="334"/>
    </location>
</feature>
<comment type="similarity">
    <text evidence="3">Belongs to the D-mannuronate C5-epimerase family.</text>
</comment>
<evidence type="ECO:0000256" key="3">
    <source>
        <dbReference type="ARBA" id="ARBA00010085"/>
    </source>
</evidence>
<accession>F3GD80</accession>
<dbReference type="GO" id="GO:0016853">
    <property type="term" value="F:isomerase activity"/>
    <property type="evidence" value="ECO:0007669"/>
    <property type="project" value="UniProtKB-KW"/>
</dbReference>
<evidence type="ECO:0000256" key="4">
    <source>
        <dbReference type="ARBA" id="ARBA00012124"/>
    </source>
</evidence>
<dbReference type="EC" id="5.1.3.37" evidence="4"/>
<dbReference type="HOGENOM" id="CLU_492331_0_0_6"/>
<evidence type="ECO:0000256" key="6">
    <source>
        <dbReference type="ARBA" id="ARBA00022841"/>
    </source>
</evidence>
<feature type="domain" description="Right handed beta helix" evidence="8">
    <location>
        <begin position="97"/>
        <end position="194"/>
    </location>
</feature>
<keyword evidence="5" id="KW-0106">Calcium</keyword>
<dbReference type="PRINTS" id="PR00313">
    <property type="entry name" value="CABNDNGRPT"/>
</dbReference>
<dbReference type="SUPFAM" id="SSF51126">
    <property type="entry name" value="Pectin lyase-like"/>
    <property type="match status" value="1"/>
</dbReference>
<dbReference type="Pfam" id="PF00353">
    <property type="entry name" value="HemolysinCabind"/>
    <property type="match status" value="2"/>
</dbReference>
<dbReference type="Proteomes" id="UP000004986">
    <property type="component" value="Unassembled WGS sequence"/>
</dbReference>